<dbReference type="VEuPathDB" id="FungiDB:I7I53_03653"/>
<gene>
    <name evidence="10" type="ORF">I7I53_03653</name>
</gene>
<dbReference type="PANTHER" id="PTHR11040">
    <property type="entry name" value="ZINC/IRON TRANSPORTER"/>
    <property type="match status" value="1"/>
</dbReference>
<sequence>MNCPSRTDESPGHPQWNQNPPSLTADLTTCEDLNGTVNSRSYRNRDSHLRCDSTQNPDSLMGRPPSENHRPPVRSERGAESGCPFSNKEDTYSLTRALLPGKGHATSWPIGMYQRSRQNRAWIWRIALVLLFATLSFSFGSAVLSYASTVKSKLANKLPTRGLQRRGTCSNNPATESEYNTPLHVGSLLIILFISSLACSFPLMSIKFSFLRIPSWFLFLVRHFGTGVLIATAFVHLLPTAFGSLNDPCLSRFWTHDYQPIPGAIAMAALFLVTVVEMVFSPGRHCCGNAGNTNIYTKGGMEDGRGSCAARSDFEQDNRLEKLKTDATGVNALMRRERPLSGNSSSLGRELAHLNADLVEMERMQTVDRGEPPMMENGKTVTDDNKVLSDDDESSIQLTPEQRHKKAVLQCMLLEMGILFHSVFIGMALAVSVGSDFMILLIAIAFHQTFEGLALGSRIAAIDWSHKKSQPWLMALAYGCTTPLGQAIGLATHTLYDPNSEVGLIMVGVMNAISSGLLLFASLVELLAEDFLSDASWRTLRSKRRVTACFLVFLGALGMSLVGAWA</sequence>
<comment type="similarity">
    <text evidence="2 8">Belongs to the ZIP transporter (TC 2.A.5) family.</text>
</comment>
<evidence type="ECO:0000256" key="7">
    <source>
        <dbReference type="ARBA" id="ARBA00023136"/>
    </source>
</evidence>
<evidence type="ECO:0000256" key="5">
    <source>
        <dbReference type="ARBA" id="ARBA00022989"/>
    </source>
</evidence>
<dbReference type="InterPro" id="IPR004698">
    <property type="entry name" value="Zn/Fe_permease_fun/pln"/>
</dbReference>
<dbReference type="GO" id="GO:0005886">
    <property type="term" value="C:plasma membrane"/>
    <property type="evidence" value="ECO:0007669"/>
    <property type="project" value="TreeGrafter"/>
</dbReference>
<feature type="transmembrane region" description="Helical" evidence="8">
    <location>
        <begin position="407"/>
        <end position="431"/>
    </location>
</feature>
<dbReference type="GO" id="GO:0005385">
    <property type="term" value="F:zinc ion transmembrane transporter activity"/>
    <property type="evidence" value="ECO:0007669"/>
    <property type="project" value="InterPro"/>
</dbReference>
<evidence type="ECO:0000313" key="11">
    <source>
        <dbReference type="Proteomes" id="UP000663419"/>
    </source>
</evidence>
<feature type="transmembrane region" description="Helical" evidence="8">
    <location>
        <begin position="472"/>
        <end position="496"/>
    </location>
</feature>
<evidence type="ECO:0000256" key="1">
    <source>
        <dbReference type="ARBA" id="ARBA00004141"/>
    </source>
</evidence>
<protein>
    <submittedName>
        <fullName evidence="10">Plasma membrane zinc ion transporter</fullName>
    </submittedName>
</protein>
<feature type="transmembrane region" description="Helical" evidence="8">
    <location>
        <begin position="122"/>
        <end position="147"/>
    </location>
</feature>
<keyword evidence="7 8" id="KW-0472">Membrane</keyword>
<reference evidence="10" key="1">
    <citation type="submission" date="2021-01" db="EMBL/GenBank/DDBJ databases">
        <title>Chromosome-level genome assembly of a human fungal pathogen reveals clustering of transcriptionally co-regulated genes.</title>
        <authorList>
            <person name="Voorhies M."/>
            <person name="Cohen S."/>
            <person name="Shea T.P."/>
            <person name="Petrus S."/>
            <person name="Munoz J.F."/>
            <person name="Poplawski S."/>
            <person name="Goldman W.E."/>
            <person name="Michael T."/>
            <person name="Cuomo C.A."/>
            <person name="Sil A."/>
            <person name="Beyhan S."/>
        </authorList>
    </citation>
    <scope>NUCLEOTIDE SEQUENCE</scope>
    <source>
        <strain evidence="10">H88</strain>
    </source>
</reference>
<evidence type="ECO:0000313" key="10">
    <source>
        <dbReference type="EMBL" id="QSS55692.1"/>
    </source>
</evidence>
<feature type="transmembrane region" description="Helical" evidence="8">
    <location>
        <begin position="437"/>
        <end position="460"/>
    </location>
</feature>
<feature type="transmembrane region" description="Helical" evidence="8">
    <location>
        <begin position="183"/>
        <end position="204"/>
    </location>
</feature>
<feature type="compositionally biased region" description="Basic and acidic residues" evidence="9">
    <location>
        <begin position="1"/>
        <end position="11"/>
    </location>
</feature>
<accession>A0A8A1LUD4</accession>
<evidence type="ECO:0000256" key="9">
    <source>
        <dbReference type="SAM" id="MobiDB-lite"/>
    </source>
</evidence>
<dbReference type="PANTHER" id="PTHR11040:SF55">
    <property type="entry name" value="MEMBRANE ZINC ION TRANSPORTER, PUTATIVE (AFU_ORTHOLOGUE AFUA_6G00470)-RELATED"/>
    <property type="match status" value="1"/>
</dbReference>
<feature type="transmembrane region" description="Helical" evidence="8">
    <location>
        <begin position="545"/>
        <end position="565"/>
    </location>
</feature>
<evidence type="ECO:0000256" key="3">
    <source>
        <dbReference type="ARBA" id="ARBA00022448"/>
    </source>
</evidence>
<keyword evidence="4 8" id="KW-0812">Transmembrane</keyword>
<feature type="compositionally biased region" description="Basic and acidic residues" evidence="9">
    <location>
        <begin position="66"/>
        <end position="79"/>
    </location>
</feature>
<dbReference type="NCBIfam" id="TIGR00820">
    <property type="entry name" value="zip"/>
    <property type="match status" value="1"/>
</dbReference>
<organism evidence="10 11">
    <name type="scientific">Ajellomyces capsulatus (strain H88)</name>
    <name type="common">Darling's disease fungus</name>
    <name type="synonym">Histoplasma capsulatum</name>
    <dbReference type="NCBI Taxonomy" id="544711"/>
    <lineage>
        <taxon>Eukaryota</taxon>
        <taxon>Fungi</taxon>
        <taxon>Dikarya</taxon>
        <taxon>Ascomycota</taxon>
        <taxon>Pezizomycotina</taxon>
        <taxon>Eurotiomycetes</taxon>
        <taxon>Eurotiomycetidae</taxon>
        <taxon>Onygenales</taxon>
        <taxon>Ajellomycetaceae</taxon>
        <taxon>Histoplasma</taxon>
    </lineage>
</organism>
<evidence type="ECO:0000256" key="2">
    <source>
        <dbReference type="ARBA" id="ARBA00006939"/>
    </source>
</evidence>
<feature type="transmembrane region" description="Helical" evidence="8">
    <location>
        <begin position="216"/>
        <end position="238"/>
    </location>
</feature>
<evidence type="ECO:0000256" key="4">
    <source>
        <dbReference type="ARBA" id="ARBA00022692"/>
    </source>
</evidence>
<dbReference type="InterPro" id="IPR003689">
    <property type="entry name" value="ZIP"/>
</dbReference>
<feature type="transmembrane region" description="Helical" evidence="8">
    <location>
        <begin position="258"/>
        <end position="280"/>
    </location>
</feature>
<dbReference type="EMBL" id="CP069105">
    <property type="protein sequence ID" value="QSS55692.1"/>
    <property type="molecule type" value="Genomic_DNA"/>
</dbReference>
<dbReference type="AlphaFoldDB" id="A0A8A1LUD4"/>
<dbReference type="Proteomes" id="UP000663419">
    <property type="component" value="Chromosome 4"/>
</dbReference>
<dbReference type="Pfam" id="PF02535">
    <property type="entry name" value="Zip"/>
    <property type="match status" value="1"/>
</dbReference>
<feature type="region of interest" description="Disordered" evidence="9">
    <location>
        <begin position="1"/>
        <end position="87"/>
    </location>
</feature>
<feature type="compositionally biased region" description="Polar residues" evidence="9">
    <location>
        <begin position="15"/>
        <end position="27"/>
    </location>
</feature>
<name>A0A8A1LUD4_AJEC8</name>
<keyword evidence="6 8" id="KW-0406">Ion transport</keyword>
<evidence type="ECO:0000256" key="6">
    <source>
        <dbReference type="ARBA" id="ARBA00023065"/>
    </source>
</evidence>
<comment type="subcellular location">
    <subcellularLocation>
        <location evidence="1 8">Membrane</location>
        <topology evidence="1 8">Multi-pass membrane protein</topology>
    </subcellularLocation>
</comment>
<proteinExistence type="inferred from homology"/>
<keyword evidence="3 8" id="KW-0813">Transport</keyword>
<comment type="caution">
    <text evidence="8">Lacks conserved residue(s) required for the propagation of feature annotation.</text>
</comment>
<keyword evidence="5 8" id="KW-1133">Transmembrane helix</keyword>
<evidence type="ECO:0000256" key="8">
    <source>
        <dbReference type="RuleBase" id="RU362088"/>
    </source>
</evidence>
<feature type="transmembrane region" description="Helical" evidence="8">
    <location>
        <begin position="502"/>
        <end position="524"/>
    </location>
</feature>
<feature type="region of interest" description="Disordered" evidence="9">
    <location>
        <begin position="369"/>
        <end position="388"/>
    </location>
</feature>